<comment type="caution">
    <text evidence="4">Lacks conserved residue(s) required for the propagation of feature annotation.</text>
</comment>
<evidence type="ECO:0000256" key="3">
    <source>
        <dbReference type="ARBA" id="ARBA00022694"/>
    </source>
</evidence>
<feature type="region of interest" description="RNA binding; important for wobble base 34 recognition" evidence="4">
    <location>
        <begin position="281"/>
        <end position="285"/>
    </location>
</feature>
<dbReference type="InterPro" id="IPR002616">
    <property type="entry name" value="tRNA_ribo_trans-like"/>
</dbReference>
<proteinExistence type="inferred from homology"/>
<dbReference type="GO" id="GO:0008479">
    <property type="term" value="F:tRNA-guanosine(34) queuine transglycosylase activity"/>
    <property type="evidence" value="ECO:0007669"/>
    <property type="project" value="UniProtKB-UniRule"/>
</dbReference>
<dbReference type="Pfam" id="PF01702">
    <property type="entry name" value="TGT"/>
    <property type="match status" value="1"/>
</dbReference>
<keyword evidence="3 4" id="KW-0819">tRNA processing</keyword>
<reference evidence="6" key="2">
    <citation type="journal article" date="2021" name="PeerJ">
        <title>Extensive microbial diversity within the chicken gut microbiome revealed by metagenomics and culture.</title>
        <authorList>
            <person name="Gilroy R."/>
            <person name="Ravi A."/>
            <person name="Getino M."/>
            <person name="Pursley I."/>
            <person name="Horton D.L."/>
            <person name="Alikhan N.F."/>
            <person name="Baker D."/>
            <person name="Gharbi K."/>
            <person name="Hall N."/>
            <person name="Watson M."/>
            <person name="Adriaenssens E.M."/>
            <person name="Foster-Nyarko E."/>
            <person name="Jarju S."/>
            <person name="Secka A."/>
            <person name="Antonio M."/>
            <person name="Oren A."/>
            <person name="Chaudhuri R.R."/>
            <person name="La Ragione R."/>
            <person name="Hildebrand F."/>
            <person name="Pallen M.J."/>
        </authorList>
    </citation>
    <scope>NUCLEOTIDE SEQUENCE</scope>
    <source>
        <strain evidence="6">10669</strain>
    </source>
</reference>
<sequence length="392" mass="42520">MTHSEPPSHFSVLKTDPASAARRGELRTLHGNVRTPAFMPVGTQGTVKSLTPAQIRETGAQIILGNTYHLNLRPGAETVRALGGLHAFMGWDGPILTDSGGFQVFSLSKLRKITETGISFASHLDGARITLTPQSCLGIQSALGSDIAMVLDICPPFPAEKKDVADAVRTTLRWAREFLDRATDTGFLAAGHHVFGIVQGGVYADLRRECAETLAQADFPGFAIGGVSVGEPEPEMLAQVAASAPFLPLSKPRYVMGVGTPPQLLKMIALGADMFDCVMPTRLARHGTAFTPDGTINIKNEKYKLAAAPLVEGLDNYVCRNFSRAYLRHLYMAGEMLSCSLLSIHNIHFFQDLMRQAREHIEAGDFTPWSRAWCARYEAGEAARKKEAAGKN</sequence>
<dbReference type="GO" id="GO:0005829">
    <property type="term" value="C:cytosol"/>
    <property type="evidence" value="ECO:0007669"/>
    <property type="project" value="TreeGrafter"/>
</dbReference>
<evidence type="ECO:0000313" key="6">
    <source>
        <dbReference type="EMBL" id="HIV04325.1"/>
    </source>
</evidence>
<keyword evidence="1 4" id="KW-0328">Glycosyltransferase</keyword>
<reference evidence="6" key="1">
    <citation type="submission" date="2020-10" db="EMBL/GenBank/DDBJ databases">
        <authorList>
            <person name="Gilroy R."/>
        </authorList>
    </citation>
    <scope>NUCLEOTIDE SEQUENCE</scope>
    <source>
        <strain evidence="6">10669</strain>
    </source>
</reference>
<comment type="caution">
    <text evidence="6">The sequence shown here is derived from an EMBL/GenBank/DDBJ whole genome shotgun (WGS) entry which is preliminary data.</text>
</comment>
<keyword evidence="4" id="KW-0671">Queuosine biosynthesis</keyword>
<dbReference type="SUPFAM" id="SSF51713">
    <property type="entry name" value="tRNA-guanine transglycosylase"/>
    <property type="match status" value="1"/>
</dbReference>
<dbReference type="Proteomes" id="UP000886812">
    <property type="component" value="Unassembled WGS sequence"/>
</dbReference>
<feature type="binding site" evidence="4">
    <location>
        <position position="199"/>
    </location>
    <ligand>
        <name>substrate</name>
    </ligand>
</feature>
<dbReference type="AlphaFoldDB" id="A0A9D1NK24"/>
<dbReference type="EMBL" id="DVOG01000111">
    <property type="protein sequence ID" value="HIV04325.1"/>
    <property type="molecule type" value="Genomic_DNA"/>
</dbReference>
<feature type="active site" description="Proton acceptor" evidence="4">
    <location>
        <position position="98"/>
    </location>
</feature>
<keyword evidence="2 4" id="KW-0808">Transferase</keyword>
<dbReference type="InterPro" id="IPR004803">
    <property type="entry name" value="TGT"/>
</dbReference>
<dbReference type="HAMAP" id="MF_00168">
    <property type="entry name" value="Q_tRNA_Tgt"/>
    <property type="match status" value="1"/>
</dbReference>
<dbReference type="NCBIfam" id="TIGR00449">
    <property type="entry name" value="tgt_general"/>
    <property type="match status" value="1"/>
</dbReference>
<evidence type="ECO:0000256" key="2">
    <source>
        <dbReference type="ARBA" id="ARBA00022679"/>
    </source>
</evidence>
<comment type="subunit">
    <text evidence="4">Homodimer. Within each dimer, one monomer is responsible for RNA recognition and catalysis, while the other monomer binds to the replacement base PreQ1.</text>
</comment>
<feature type="binding site" evidence="4">
    <location>
        <position position="152"/>
    </location>
    <ligand>
        <name>substrate</name>
    </ligand>
</feature>
<organism evidence="6 7">
    <name type="scientific">Candidatus Spyradosoma merdigallinarum</name>
    <dbReference type="NCBI Taxonomy" id="2840950"/>
    <lineage>
        <taxon>Bacteria</taxon>
        <taxon>Pseudomonadati</taxon>
        <taxon>Verrucomicrobiota</taxon>
        <taxon>Opitutia</taxon>
        <taxon>Opitutia incertae sedis</taxon>
        <taxon>Candidatus Spyradosoma</taxon>
    </lineage>
</organism>
<dbReference type="NCBIfam" id="TIGR00430">
    <property type="entry name" value="Q_tRNA_tgt"/>
    <property type="match status" value="1"/>
</dbReference>
<evidence type="ECO:0000256" key="4">
    <source>
        <dbReference type="HAMAP-Rule" id="MF_00168"/>
    </source>
</evidence>
<feature type="domain" description="tRNA-guanine(15) transglycosylase-like" evidence="5">
    <location>
        <begin position="20"/>
        <end position="378"/>
    </location>
</feature>
<dbReference type="GO" id="GO:0008616">
    <property type="term" value="P:tRNA queuosine(34) biosynthetic process"/>
    <property type="evidence" value="ECO:0007669"/>
    <property type="project" value="UniProtKB-UniRule"/>
</dbReference>
<dbReference type="PANTHER" id="PTHR46499:SF1">
    <property type="entry name" value="QUEUINE TRNA-RIBOSYLTRANSFERASE"/>
    <property type="match status" value="1"/>
</dbReference>
<gene>
    <name evidence="4 6" type="primary">tgt</name>
    <name evidence="6" type="ORF">IAC75_04140</name>
</gene>
<comment type="similarity">
    <text evidence="4">Belongs to the queuine tRNA-ribosyltransferase family.</text>
</comment>
<protein>
    <recommendedName>
        <fullName evidence="4">Queuine tRNA-ribosyltransferase</fullName>
        <ecNumber evidence="4">2.4.2.29</ecNumber>
    </recommendedName>
    <alternativeName>
        <fullName evidence="4">Guanine insertion enzyme</fullName>
    </alternativeName>
    <alternativeName>
        <fullName evidence="4">tRNA-guanine transglycosylase</fullName>
    </alternativeName>
</protein>
<accession>A0A9D1NK24</accession>
<comment type="function">
    <text evidence="4">Catalyzes the base-exchange of a guanine (G) residue with the queuine precursor 7-aminomethyl-7-deazaguanine (PreQ1) at position 34 (anticodon wobble position) in tRNAs with GU(N) anticodons (tRNA-Asp, -Asn, -His and -Tyr). Catalysis occurs through a double-displacement mechanism. The nucleophile active site attacks the C1' of nucleotide 34 to detach the guanine base from the RNA, forming a covalent enzyme-RNA intermediate. The proton acceptor active site deprotonates the incoming PreQ1, allowing a nucleophilic attack on the C1' of the ribose to form the product. After dissociation, two additional enzymatic reactions on the tRNA convert PreQ1 to queuine (Q), resulting in the hypermodified nucleoside queuosine (7-(((4,5-cis-dihydroxy-2-cyclopenten-1-yl)amino)methyl)-7-deazaguanosine).</text>
</comment>
<dbReference type="Gene3D" id="3.20.20.105">
    <property type="entry name" value="Queuine tRNA-ribosyltransferase-like"/>
    <property type="match status" value="1"/>
</dbReference>
<evidence type="ECO:0000313" key="7">
    <source>
        <dbReference type="Proteomes" id="UP000886812"/>
    </source>
</evidence>
<feature type="binding site" evidence="4">
    <location>
        <begin position="98"/>
        <end position="102"/>
    </location>
    <ligand>
        <name>substrate</name>
    </ligand>
</feature>
<dbReference type="PANTHER" id="PTHR46499">
    <property type="entry name" value="QUEUINE TRNA-RIBOSYLTRANSFERASE"/>
    <property type="match status" value="1"/>
</dbReference>
<comment type="pathway">
    <text evidence="4">tRNA modification; tRNA-queuosine biosynthesis.</text>
</comment>
<name>A0A9D1NK24_9BACT</name>
<feature type="active site" description="Nucleophile" evidence="4">
    <location>
        <position position="276"/>
    </location>
</feature>
<dbReference type="EC" id="2.4.2.29" evidence="4"/>
<evidence type="ECO:0000259" key="5">
    <source>
        <dbReference type="Pfam" id="PF01702"/>
    </source>
</evidence>
<evidence type="ECO:0000256" key="1">
    <source>
        <dbReference type="ARBA" id="ARBA00022676"/>
    </source>
</evidence>
<dbReference type="InterPro" id="IPR036511">
    <property type="entry name" value="TGT-like_sf"/>
</dbReference>
<feature type="region of interest" description="RNA binding" evidence="4">
    <location>
        <begin position="257"/>
        <end position="263"/>
    </location>
</feature>
<dbReference type="InterPro" id="IPR050076">
    <property type="entry name" value="ArchSynthase1/Queuine_TRR"/>
</dbReference>
<feature type="binding site" evidence="4">
    <location>
        <position position="226"/>
    </location>
    <ligand>
        <name>substrate</name>
    </ligand>
</feature>
<comment type="catalytic activity">
    <reaction evidence="4">
        <text>7-aminomethyl-7-carbaguanine + guanosine(34) in tRNA = 7-aminomethyl-7-carbaguanosine(34) in tRNA + guanine</text>
        <dbReference type="Rhea" id="RHEA:24104"/>
        <dbReference type="Rhea" id="RHEA-COMP:10341"/>
        <dbReference type="Rhea" id="RHEA-COMP:10342"/>
        <dbReference type="ChEBI" id="CHEBI:16235"/>
        <dbReference type="ChEBI" id="CHEBI:58703"/>
        <dbReference type="ChEBI" id="CHEBI:74269"/>
        <dbReference type="ChEBI" id="CHEBI:82833"/>
        <dbReference type="EC" id="2.4.2.29"/>
    </reaction>
</comment>